<dbReference type="PROSITE" id="PS51329">
    <property type="entry name" value="C_CAP_COFACTOR_C"/>
    <property type="match status" value="1"/>
</dbReference>
<evidence type="ECO:0000256" key="2">
    <source>
        <dbReference type="SAM" id="MobiDB-lite"/>
    </source>
</evidence>
<reference evidence="4" key="1">
    <citation type="submission" date="2021-01" db="EMBL/GenBank/DDBJ databases">
        <authorList>
            <person name="Eckstrom K.M.E."/>
        </authorList>
    </citation>
    <scope>NUCLEOTIDE SEQUENCE</scope>
    <source>
        <strain evidence="4">UVCC 0001</strain>
    </source>
</reference>
<dbReference type="PANTHER" id="PTHR10652">
    <property type="entry name" value="ADENYLYL CYCLASE-ASSOCIATED PROTEIN"/>
    <property type="match status" value="1"/>
</dbReference>
<dbReference type="Gene3D" id="2.160.20.70">
    <property type="match status" value="1"/>
</dbReference>
<dbReference type="GO" id="GO:0019933">
    <property type="term" value="P:cAMP-mediated signaling"/>
    <property type="evidence" value="ECO:0007669"/>
    <property type="project" value="TreeGrafter"/>
</dbReference>
<dbReference type="InterPro" id="IPR016098">
    <property type="entry name" value="CAP/MinC_C"/>
</dbReference>
<keyword evidence="5" id="KW-1185">Reference proteome</keyword>
<dbReference type="PANTHER" id="PTHR10652:SF0">
    <property type="entry name" value="ADENYLYL CYCLASE-ASSOCIATED PROTEIN"/>
    <property type="match status" value="1"/>
</dbReference>
<accession>A0AAD9ML95</accession>
<dbReference type="InterPro" id="IPR001837">
    <property type="entry name" value="Adenylate_cyclase-assoc_CAP"/>
</dbReference>
<dbReference type="Proteomes" id="UP001255856">
    <property type="component" value="Unassembled WGS sequence"/>
</dbReference>
<name>A0AAD9ML95_PROWI</name>
<dbReference type="InterPro" id="IPR036223">
    <property type="entry name" value="CAP_C_sf"/>
</dbReference>
<organism evidence="4 5">
    <name type="scientific">Prototheca wickerhamii</name>
    <dbReference type="NCBI Taxonomy" id="3111"/>
    <lineage>
        <taxon>Eukaryota</taxon>
        <taxon>Viridiplantae</taxon>
        <taxon>Chlorophyta</taxon>
        <taxon>core chlorophytes</taxon>
        <taxon>Trebouxiophyceae</taxon>
        <taxon>Chlorellales</taxon>
        <taxon>Chlorellaceae</taxon>
        <taxon>Prototheca</taxon>
    </lineage>
</organism>
<dbReference type="SMART" id="SM00673">
    <property type="entry name" value="CARP"/>
    <property type="match status" value="2"/>
</dbReference>
<comment type="caution">
    <text evidence="4">The sequence shown here is derived from an EMBL/GenBank/DDBJ whole genome shotgun (WGS) entry which is preliminary data.</text>
</comment>
<dbReference type="GO" id="GO:0008179">
    <property type="term" value="F:adenylate cyclase binding"/>
    <property type="evidence" value="ECO:0007669"/>
    <property type="project" value="TreeGrafter"/>
</dbReference>
<evidence type="ECO:0000259" key="3">
    <source>
        <dbReference type="PROSITE" id="PS51329"/>
    </source>
</evidence>
<dbReference type="GO" id="GO:0007015">
    <property type="term" value="P:actin filament organization"/>
    <property type="evidence" value="ECO:0007669"/>
    <property type="project" value="TreeGrafter"/>
</dbReference>
<gene>
    <name evidence="4" type="ORF">QBZ16_003056</name>
</gene>
<protein>
    <recommendedName>
        <fullName evidence="3">C-CAP/cofactor C-like domain-containing protein</fullName>
    </recommendedName>
</protein>
<dbReference type="Pfam" id="PF08603">
    <property type="entry name" value="CAP_C"/>
    <property type="match status" value="1"/>
</dbReference>
<dbReference type="GO" id="GO:0003779">
    <property type="term" value="F:actin binding"/>
    <property type="evidence" value="ECO:0007669"/>
    <property type="project" value="InterPro"/>
</dbReference>
<feature type="region of interest" description="Disordered" evidence="2">
    <location>
        <begin position="1"/>
        <end position="23"/>
    </location>
</feature>
<comment type="similarity">
    <text evidence="1">Belongs to the CAP family.</text>
</comment>
<dbReference type="EMBL" id="JASFZW010000003">
    <property type="protein sequence ID" value="KAK2079365.1"/>
    <property type="molecule type" value="Genomic_DNA"/>
</dbReference>
<evidence type="ECO:0000313" key="5">
    <source>
        <dbReference type="Proteomes" id="UP001255856"/>
    </source>
</evidence>
<dbReference type="AlphaFoldDB" id="A0AAD9ML95"/>
<proteinExistence type="inferred from homology"/>
<feature type="domain" description="C-CAP/cofactor C-like" evidence="3">
    <location>
        <begin position="58"/>
        <end position="194"/>
    </location>
</feature>
<dbReference type="GO" id="GO:0005737">
    <property type="term" value="C:cytoplasm"/>
    <property type="evidence" value="ECO:0007669"/>
    <property type="project" value="TreeGrafter"/>
</dbReference>
<sequence>MEEFVAKGVPKGAPPKAAEPAGKPTGMAALFADLNRGTAVTSGLRKVTDDMKTKNRAPEERSAGQKWTVEHQVGVPDLVIAETEPKQTVYVFGCRDSTIQVRGKVNAISLDRCTKVGLLFESVVSSVELVNCASVAVQCTGTAPTLAIDACDGVQVYLAAASAGDTDITTAKSSSVNITVPGASEEDEPVEVPVPEQFVTRLVDGKWSTHPVSHSAG</sequence>
<dbReference type="InterPro" id="IPR006599">
    <property type="entry name" value="CARP_motif"/>
</dbReference>
<evidence type="ECO:0000256" key="1">
    <source>
        <dbReference type="ARBA" id="ARBA00007659"/>
    </source>
</evidence>
<evidence type="ECO:0000313" key="4">
    <source>
        <dbReference type="EMBL" id="KAK2079365.1"/>
    </source>
</evidence>
<dbReference type="InterPro" id="IPR013912">
    <property type="entry name" value="Adenylate_cyclase-assoc_CAP_C"/>
</dbReference>
<dbReference type="SUPFAM" id="SSF69340">
    <property type="entry name" value="C-terminal domain of adenylylcyclase associated protein"/>
    <property type="match status" value="1"/>
</dbReference>
<dbReference type="InterPro" id="IPR017901">
    <property type="entry name" value="C-CAP_CF_C-like"/>
</dbReference>